<keyword evidence="2 5" id="KW-0812">Transmembrane</keyword>
<feature type="transmembrane region" description="Helical" evidence="5">
    <location>
        <begin position="385"/>
        <end position="415"/>
    </location>
</feature>
<feature type="transmembrane region" description="Helical" evidence="5">
    <location>
        <begin position="138"/>
        <end position="161"/>
    </location>
</feature>
<dbReference type="Pfam" id="PF07690">
    <property type="entry name" value="MFS_1"/>
    <property type="match status" value="1"/>
</dbReference>
<dbReference type="GO" id="GO:0016020">
    <property type="term" value="C:membrane"/>
    <property type="evidence" value="ECO:0007669"/>
    <property type="project" value="UniProtKB-SubCell"/>
</dbReference>
<feature type="transmembrane region" description="Helical" evidence="5">
    <location>
        <begin position="304"/>
        <end position="324"/>
    </location>
</feature>
<keyword evidence="7" id="KW-1185">Reference proteome</keyword>
<keyword evidence="4 5" id="KW-0472">Membrane</keyword>
<reference evidence="6 7" key="1">
    <citation type="submission" date="2020-07" db="EMBL/GenBank/DDBJ databases">
        <title>Telomere length de novo assembly of all 7 chromosomes of the fungus, Metarhizium brunneum, using a novel assembly pipeline.</title>
        <authorList>
            <person name="Saud z."/>
            <person name="Kortsinoglou A."/>
            <person name="Kouvelis V.N."/>
            <person name="Butt T.M."/>
        </authorList>
    </citation>
    <scope>NUCLEOTIDE SEQUENCE [LARGE SCALE GENOMIC DNA]</scope>
    <source>
        <strain evidence="6 7">4556</strain>
    </source>
</reference>
<dbReference type="Gene3D" id="1.20.1250.20">
    <property type="entry name" value="MFS general substrate transporter like domains"/>
    <property type="match status" value="1"/>
</dbReference>
<comment type="subcellular location">
    <subcellularLocation>
        <location evidence="1">Membrane</location>
        <topology evidence="1">Multi-pass membrane protein</topology>
    </subcellularLocation>
</comment>
<dbReference type="OrthoDB" id="194139at2759"/>
<feature type="transmembrane region" description="Helical" evidence="5">
    <location>
        <begin position="203"/>
        <end position="227"/>
    </location>
</feature>
<keyword evidence="3 5" id="KW-1133">Transmembrane helix</keyword>
<name>A0A7D5Z9F2_9HYPO</name>
<feature type="transmembrane region" description="Helical" evidence="5">
    <location>
        <begin position="480"/>
        <end position="504"/>
    </location>
</feature>
<dbReference type="GO" id="GO:0022857">
    <property type="term" value="F:transmembrane transporter activity"/>
    <property type="evidence" value="ECO:0007669"/>
    <property type="project" value="InterPro"/>
</dbReference>
<organism evidence="6 7">
    <name type="scientific">Metarhizium brunneum</name>
    <dbReference type="NCBI Taxonomy" id="500148"/>
    <lineage>
        <taxon>Eukaryota</taxon>
        <taxon>Fungi</taxon>
        <taxon>Dikarya</taxon>
        <taxon>Ascomycota</taxon>
        <taxon>Pezizomycotina</taxon>
        <taxon>Sordariomycetes</taxon>
        <taxon>Hypocreomycetidae</taxon>
        <taxon>Hypocreales</taxon>
        <taxon>Clavicipitaceae</taxon>
        <taxon>Metarhizium</taxon>
    </lineage>
</organism>
<feature type="transmembrane region" description="Helical" evidence="5">
    <location>
        <begin position="344"/>
        <end position="364"/>
    </location>
</feature>
<dbReference type="KEGG" id="mbrn:26245396"/>
<proteinExistence type="predicted"/>
<evidence type="ECO:0000256" key="4">
    <source>
        <dbReference type="ARBA" id="ARBA00023136"/>
    </source>
</evidence>
<dbReference type="AlphaFoldDB" id="A0A7D5Z9F2"/>
<dbReference type="GeneID" id="26245396"/>
<evidence type="ECO:0000313" key="6">
    <source>
        <dbReference type="EMBL" id="QLI72286.1"/>
    </source>
</evidence>
<sequence>METSYAPSDGHDAHTDDEVAPLVAACSPGSSPKYNRPAVLLLCGLLTVVADFGGSLTAAPEVRLLEMTVCRAFYAPRDPGVIGPPPLGYVDESLCKVADIQVSLAYLRAWKRCLDSIPGLLLTLPFGRLADRWGRKPVLMLCIAGQALAYVWFLIVCYFYDVFSPKSIWFGSLFLALGGGSRMLTAVLNSVIVDVCAEEKRSVVFYIFGAAIHITDIVALPLGSWFLSQDLWLPFKFCSPLMLMSFVIVLLLPETMTLSQYSPLVNMSRQDRERTPERKPVGQRNMADALRRLYGMARRNDGTLGWFALIFVHSFAIQSSPLLLQFASKRLEWTLARAGYLLSIRAVCAVVVLVVLVPAANLVVGRKARHPRQDGIDILVCRLTLFLLAAGNVIIGFGTSAIFIILGTIIVSFGIPFPQAMQGILGDIAQREGSSTASLYAGQALTELAGASLGTLSMATIFDLGSHLGGERELGLGMPFWASAVLFAAAFFASYISFSTLGLVRARNFTVRRDE</sequence>
<dbReference type="SUPFAM" id="SSF103473">
    <property type="entry name" value="MFS general substrate transporter"/>
    <property type="match status" value="1"/>
</dbReference>
<dbReference type="PANTHER" id="PTHR23507">
    <property type="entry name" value="ZGC:174356"/>
    <property type="match status" value="1"/>
</dbReference>
<protein>
    <submittedName>
        <fullName evidence="6">MFS efflux pump atnC</fullName>
    </submittedName>
</protein>
<dbReference type="InterPro" id="IPR036259">
    <property type="entry name" value="MFS_trans_sf"/>
</dbReference>
<gene>
    <name evidence="6" type="primary">atnC_6</name>
    <name evidence="6" type="ORF">G6M90_00g092840</name>
</gene>
<evidence type="ECO:0000256" key="2">
    <source>
        <dbReference type="ARBA" id="ARBA00022692"/>
    </source>
</evidence>
<evidence type="ECO:0000256" key="5">
    <source>
        <dbReference type="SAM" id="Phobius"/>
    </source>
</evidence>
<dbReference type="RefSeq" id="XP_065987437.1">
    <property type="nucleotide sequence ID" value="XM_066131423.1"/>
</dbReference>
<feature type="transmembrane region" description="Helical" evidence="5">
    <location>
        <begin position="167"/>
        <end position="191"/>
    </location>
</feature>
<dbReference type="InterPro" id="IPR011701">
    <property type="entry name" value="MFS"/>
</dbReference>
<feature type="transmembrane region" description="Helical" evidence="5">
    <location>
        <begin position="38"/>
        <end position="59"/>
    </location>
</feature>
<dbReference type="Proteomes" id="UP000510686">
    <property type="component" value="Chromosome 5"/>
</dbReference>
<evidence type="ECO:0000256" key="1">
    <source>
        <dbReference type="ARBA" id="ARBA00004141"/>
    </source>
</evidence>
<evidence type="ECO:0000313" key="7">
    <source>
        <dbReference type="Proteomes" id="UP000510686"/>
    </source>
</evidence>
<dbReference type="PANTHER" id="PTHR23507:SF1">
    <property type="entry name" value="FI18259P1-RELATED"/>
    <property type="match status" value="1"/>
</dbReference>
<evidence type="ECO:0000256" key="3">
    <source>
        <dbReference type="ARBA" id="ARBA00022989"/>
    </source>
</evidence>
<accession>A0A7D5Z9F2</accession>
<dbReference type="EMBL" id="CP058936">
    <property type="protein sequence ID" value="QLI72286.1"/>
    <property type="molecule type" value="Genomic_DNA"/>
</dbReference>